<dbReference type="EMBL" id="CP001349">
    <property type="protein sequence ID" value="ACL60936.1"/>
    <property type="molecule type" value="Genomic_DNA"/>
</dbReference>
<evidence type="ECO:0000313" key="3">
    <source>
        <dbReference type="Proteomes" id="UP000008207"/>
    </source>
</evidence>
<proteinExistence type="predicted"/>
<organism evidence="2 3">
    <name type="scientific">Methylobacterium nodulans (strain LMG 21967 / CNCM I-2342 / ORS 2060)</name>
    <dbReference type="NCBI Taxonomy" id="460265"/>
    <lineage>
        <taxon>Bacteria</taxon>
        <taxon>Pseudomonadati</taxon>
        <taxon>Pseudomonadota</taxon>
        <taxon>Alphaproteobacteria</taxon>
        <taxon>Hyphomicrobiales</taxon>
        <taxon>Methylobacteriaceae</taxon>
        <taxon>Methylobacterium</taxon>
    </lineage>
</organism>
<dbReference type="RefSeq" id="WP_015932527.1">
    <property type="nucleotide sequence ID" value="NC_011894.1"/>
</dbReference>
<reference evidence="2 3" key="1">
    <citation type="submission" date="2009-01" db="EMBL/GenBank/DDBJ databases">
        <title>Complete sequence of chromosome of Methylobacterium nodulans ORS 2060.</title>
        <authorList>
            <consortium name="US DOE Joint Genome Institute"/>
            <person name="Lucas S."/>
            <person name="Copeland A."/>
            <person name="Lapidus A."/>
            <person name="Glavina del Rio T."/>
            <person name="Dalin E."/>
            <person name="Tice H."/>
            <person name="Bruce D."/>
            <person name="Goodwin L."/>
            <person name="Pitluck S."/>
            <person name="Sims D."/>
            <person name="Brettin T."/>
            <person name="Detter J.C."/>
            <person name="Han C."/>
            <person name="Larimer F."/>
            <person name="Land M."/>
            <person name="Hauser L."/>
            <person name="Kyrpides N."/>
            <person name="Ivanova N."/>
            <person name="Marx C.J."/>
            <person name="Richardson P."/>
        </authorList>
    </citation>
    <scope>NUCLEOTIDE SEQUENCE [LARGE SCALE GENOMIC DNA]</scope>
    <source>
        <strain evidence="3">LMG 21967 / CNCM I-2342 / ORS 2060</strain>
    </source>
</reference>
<evidence type="ECO:0000256" key="1">
    <source>
        <dbReference type="SAM" id="Phobius"/>
    </source>
</evidence>
<gene>
    <name evidence="2" type="ordered locus">Mnod_6112</name>
</gene>
<name>B8IV85_METNO</name>
<keyword evidence="1" id="KW-0472">Membrane</keyword>
<dbReference type="OrthoDB" id="9922279at2"/>
<keyword evidence="1" id="KW-0812">Transmembrane</keyword>
<dbReference type="Proteomes" id="UP000008207">
    <property type="component" value="Chromosome"/>
</dbReference>
<keyword evidence="1" id="KW-1133">Transmembrane helix</keyword>
<dbReference type="KEGG" id="mno:Mnod_6112"/>
<feature type="transmembrane region" description="Helical" evidence="1">
    <location>
        <begin position="16"/>
        <end position="39"/>
    </location>
</feature>
<sequence>MNRIASFIGEPKNREILSWIGGGLVALAAGTWAVVTYVWPAHDPSSGGKSVVCAQQGSVAGGRDASHNTIIYNGAAPQGAGNTASCADAGQK</sequence>
<dbReference type="STRING" id="460265.Mnod_6112"/>
<protein>
    <submittedName>
        <fullName evidence="2">Uncharacterized protein</fullName>
    </submittedName>
</protein>
<keyword evidence="3" id="KW-1185">Reference proteome</keyword>
<dbReference type="AlphaFoldDB" id="B8IV85"/>
<evidence type="ECO:0000313" key="2">
    <source>
        <dbReference type="EMBL" id="ACL60936.1"/>
    </source>
</evidence>
<dbReference type="HOGENOM" id="CLU_2409869_0_0_5"/>
<accession>B8IV85</accession>